<dbReference type="InterPro" id="IPR019734">
    <property type="entry name" value="TPR_rpt"/>
</dbReference>
<dbReference type="Proteomes" id="UP000614216">
    <property type="component" value="Unassembled WGS sequence"/>
</dbReference>
<dbReference type="RefSeq" id="WP_202859006.1">
    <property type="nucleotide sequence ID" value="NZ_JAEUGD010000066.1"/>
</dbReference>
<dbReference type="AlphaFoldDB" id="A0A937G2J6"/>
<organism evidence="3 4">
    <name type="scientific">Fulvivirga marina</name>
    <dbReference type="NCBI Taxonomy" id="2494733"/>
    <lineage>
        <taxon>Bacteria</taxon>
        <taxon>Pseudomonadati</taxon>
        <taxon>Bacteroidota</taxon>
        <taxon>Cytophagia</taxon>
        <taxon>Cytophagales</taxon>
        <taxon>Fulvivirgaceae</taxon>
        <taxon>Fulvivirga</taxon>
    </lineage>
</organism>
<dbReference type="Pfam" id="PF13181">
    <property type="entry name" value="TPR_8"/>
    <property type="match status" value="1"/>
</dbReference>
<dbReference type="SUPFAM" id="SSF48452">
    <property type="entry name" value="TPR-like"/>
    <property type="match status" value="1"/>
</dbReference>
<name>A0A937G2J6_9BACT</name>
<dbReference type="SMART" id="SM00028">
    <property type="entry name" value="TPR"/>
    <property type="match status" value="3"/>
</dbReference>
<feature type="signal peptide" evidence="2">
    <location>
        <begin position="1"/>
        <end position="22"/>
    </location>
</feature>
<evidence type="ECO:0000313" key="4">
    <source>
        <dbReference type="Proteomes" id="UP000614216"/>
    </source>
</evidence>
<evidence type="ECO:0008006" key="5">
    <source>
        <dbReference type="Google" id="ProtNLM"/>
    </source>
</evidence>
<proteinExistence type="predicted"/>
<feature type="chain" id="PRO_5037120486" description="Tetratricopeptide repeat protein" evidence="2">
    <location>
        <begin position="23"/>
        <end position="240"/>
    </location>
</feature>
<keyword evidence="1" id="KW-0802">TPR repeat</keyword>
<gene>
    <name evidence="3" type="ORF">JMN32_24460</name>
</gene>
<keyword evidence="4" id="KW-1185">Reference proteome</keyword>
<dbReference type="PROSITE" id="PS50005">
    <property type="entry name" value="TPR"/>
    <property type="match status" value="1"/>
</dbReference>
<accession>A0A937G2J6</accession>
<comment type="caution">
    <text evidence="3">The sequence shown here is derived from an EMBL/GenBank/DDBJ whole genome shotgun (WGS) entry which is preliminary data.</text>
</comment>
<dbReference type="EMBL" id="JAEUGD010000066">
    <property type="protein sequence ID" value="MBL6449487.1"/>
    <property type="molecule type" value="Genomic_DNA"/>
</dbReference>
<dbReference type="InterPro" id="IPR011990">
    <property type="entry name" value="TPR-like_helical_dom_sf"/>
</dbReference>
<evidence type="ECO:0000256" key="1">
    <source>
        <dbReference type="PROSITE-ProRule" id="PRU00339"/>
    </source>
</evidence>
<reference evidence="3" key="1">
    <citation type="submission" date="2021-01" db="EMBL/GenBank/DDBJ databases">
        <title>Fulvivirga kasyanovii gen. nov., sp nov., a novel member of the phylum Bacteroidetes isolated from seawater in a mussel farm.</title>
        <authorList>
            <person name="Zhao L.-H."/>
            <person name="Wang Z.-J."/>
        </authorList>
    </citation>
    <scope>NUCLEOTIDE SEQUENCE</scope>
    <source>
        <strain evidence="3">29W222</strain>
    </source>
</reference>
<dbReference type="Gene3D" id="1.25.40.10">
    <property type="entry name" value="Tetratricopeptide repeat domain"/>
    <property type="match status" value="2"/>
</dbReference>
<protein>
    <recommendedName>
        <fullName evidence="5">Tetratricopeptide repeat protein</fullName>
    </recommendedName>
</protein>
<feature type="repeat" description="TPR" evidence="1">
    <location>
        <begin position="195"/>
        <end position="228"/>
    </location>
</feature>
<evidence type="ECO:0000256" key="2">
    <source>
        <dbReference type="SAM" id="SignalP"/>
    </source>
</evidence>
<evidence type="ECO:0000313" key="3">
    <source>
        <dbReference type="EMBL" id="MBL6449487.1"/>
    </source>
</evidence>
<sequence>MINLRSVSLILILVGMVSGLNAQETQKTEGQKPMSAQQVLSAHYAGVYQMAIRYNDYGVAKNALYNLYVENPQNDSILYSLSALYLQSGQFASAAISAQDVLSMRPKHTAAMEIMAVAYERLGLKDKALDGYESLYLQTDDYQTLYKIAFLQYEMGRLNESKTNIDILLGKKEAEDMDVVFDIGNQQQKEYPIKVALLNLKGLIAQDEGDKSSAKKYFNEALAISPDFPFAKENLQNIDK</sequence>
<keyword evidence="2" id="KW-0732">Signal</keyword>